<feature type="transmembrane region" description="Helical" evidence="5">
    <location>
        <begin position="281"/>
        <end position="303"/>
    </location>
</feature>
<sequence length="487" mass="54921">MKKKASKRKKQRDFENTLAELVKKDDFIDYQFEHNDSSICLGYLKSAIDTEKLEKYILPQIQQNDYIDLNEVINDIPITKSQLIDDPNQLHEKLIQGYVFIYMENVNPQYLLVPIPLTKTRQVDIPEVEFSVVGPKEAFVENIDTNLNLVRKRIAVPELSIEKMKVGTVTKTKVAVVSIEGIADKENVRTVIQRIKDVQMDQVIDSSYIQQAITDNQNSPFPQLLDTERPDRIAAVLTEGKVAIFVDGSPHVLIGPTTLVEFFSAFEDYFLNWTLASAFRLIRLFAVFFSILITPLYVAVLTHHFELIPKTLLGTLVSSRTQVPFPPILEAIILELTIELLREAGARLPSKIGQTIGIVGGIVIGTASVEAGLTSNVLLIIVALAALGSFTTPVYQMGNTIRLIRFPLLVFAHIYGILGVGICIAYIMVHLLKLTSLGRPFLEPIFPFRLTDLKDAFIRLPFDKQNKRPFAVRPEKVLRSTKQNYDK</sequence>
<dbReference type="PIRSF" id="PIRSF005690">
    <property type="entry name" value="GerBA"/>
    <property type="match status" value="1"/>
</dbReference>
<evidence type="ECO:0000256" key="1">
    <source>
        <dbReference type="ARBA" id="ARBA00004141"/>
    </source>
</evidence>
<comment type="similarity">
    <text evidence="2 4">Belongs to the GerABKA family.</text>
</comment>
<evidence type="ECO:0000256" key="5">
    <source>
        <dbReference type="SAM" id="Phobius"/>
    </source>
</evidence>
<dbReference type="GO" id="GO:0005886">
    <property type="term" value="C:plasma membrane"/>
    <property type="evidence" value="ECO:0007669"/>
    <property type="project" value="UniProtKB-SubCell"/>
</dbReference>
<dbReference type="PANTHER" id="PTHR22550:SF5">
    <property type="entry name" value="LEUCINE ZIPPER PROTEIN 4"/>
    <property type="match status" value="1"/>
</dbReference>
<protein>
    <submittedName>
        <fullName evidence="6">GerA spore germination protein</fullName>
    </submittedName>
</protein>
<feature type="transmembrane region" description="Helical" evidence="5">
    <location>
        <begin position="408"/>
        <end position="429"/>
    </location>
</feature>
<dbReference type="RefSeq" id="WP_092493185.1">
    <property type="nucleotide sequence ID" value="NZ_FNKD01000002.1"/>
</dbReference>
<dbReference type="GO" id="GO:0009847">
    <property type="term" value="P:spore germination"/>
    <property type="evidence" value="ECO:0007669"/>
    <property type="project" value="UniProtKB-UniRule"/>
</dbReference>
<reference evidence="6 7" key="1">
    <citation type="submission" date="2016-10" db="EMBL/GenBank/DDBJ databases">
        <authorList>
            <person name="de Groot N.N."/>
        </authorList>
    </citation>
    <scope>NUCLEOTIDE SEQUENCE [LARGE SCALE GENOMIC DNA]</scope>
    <source>
        <strain evidence="6 7">CGMCC 1.10449</strain>
    </source>
</reference>
<feature type="transmembrane region" description="Helical" evidence="5">
    <location>
        <begin position="377"/>
        <end position="396"/>
    </location>
</feature>
<keyword evidence="3 4" id="KW-0472">Membrane</keyword>
<name>A0A1H1CSD0_9BACI</name>
<accession>A0A1H1CSD0</accession>
<evidence type="ECO:0000313" key="7">
    <source>
        <dbReference type="Proteomes" id="UP000199444"/>
    </source>
</evidence>
<dbReference type="InterPro" id="IPR050768">
    <property type="entry name" value="UPF0353/GerABKA_families"/>
</dbReference>
<dbReference type="Pfam" id="PF03323">
    <property type="entry name" value="GerA"/>
    <property type="match status" value="1"/>
</dbReference>
<gene>
    <name evidence="6" type="ORF">SAMN05216231_2371</name>
</gene>
<evidence type="ECO:0000313" key="6">
    <source>
        <dbReference type="EMBL" id="SDQ66778.1"/>
    </source>
</evidence>
<evidence type="ECO:0000256" key="4">
    <source>
        <dbReference type="PIRNR" id="PIRNR005690"/>
    </source>
</evidence>
<evidence type="ECO:0000256" key="3">
    <source>
        <dbReference type="ARBA" id="ARBA00023136"/>
    </source>
</evidence>
<feature type="transmembrane region" description="Helical" evidence="5">
    <location>
        <begin position="353"/>
        <end position="371"/>
    </location>
</feature>
<proteinExistence type="inferred from homology"/>
<dbReference type="InterPro" id="IPR004995">
    <property type="entry name" value="Spore_Ger"/>
</dbReference>
<dbReference type="AlphaFoldDB" id="A0A1H1CSD0"/>
<evidence type="ECO:0000256" key="2">
    <source>
        <dbReference type="ARBA" id="ARBA00005278"/>
    </source>
</evidence>
<keyword evidence="5" id="KW-1133">Transmembrane helix</keyword>
<dbReference type="Proteomes" id="UP000199444">
    <property type="component" value="Unassembled WGS sequence"/>
</dbReference>
<keyword evidence="7" id="KW-1185">Reference proteome</keyword>
<dbReference type="PANTHER" id="PTHR22550">
    <property type="entry name" value="SPORE GERMINATION PROTEIN"/>
    <property type="match status" value="1"/>
</dbReference>
<dbReference type="EMBL" id="FNKD01000002">
    <property type="protein sequence ID" value="SDQ66778.1"/>
    <property type="molecule type" value="Genomic_DNA"/>
</dbReference>
<keyword evidence="5" id="KW-0812">Transmembrane</keyword>
<organism evidence="6 7">
    <name type="scientific">Virgibacillus salinus</name>
    <dbReference type="NCBI Taxonomy" id="553311"/>
    <lineage>
        <taxon>Bacteria</taxon>
        <taxon>Bacillati</taxon>
        <taxon>Bacillota</taxon>
        <taxon>Bacilli</taxon>
        <taxon>Bacillales</taxon>
        <taxon>Bacillaceae</taxon>
        <taxon>Virgibacillus</taxon>
    </lineage>
</organism>
<comment type="subcellular location">
    <subcellularLocation>
        <location evidence="4">Cell membrane</location>
    </subcellularLocation>
    <subcellularLocation>
        <location evidence="1">Membrane</location>
        <topology evidence="1">Multi-pass membrane protein</topology>
    </subcellularLocation>
</comment>
<dbReference type="STRING" id="553311.SAMN05216231_2371"/>